<evidence type="ECO:0000313" key="7">
    <source>
        <dbReference type="EMBL" id="EIM63073.1"/>
    </source>
</evidence>
<evidence type="ECO:0000256" key="6">
    <source>
        <dbReference type="SAM" id="Phobius"/>
    </source>
</evidence>
<evidence type="ECO:0000256" key="4">
    <source>
        <dbReference type="ARBA" id="ARBA00022989"/>
    </source>
</evidence>
<keyword evidence="4 6" id="KW-1133">Transmembrane helix</keyword>
<proteinExistence type="predicted"/>
<dbReference type="RefSeq" id="WP_004072004.1">
    <property type="nucleotide sequence ID" value="NZ_CM001488.1"/>
</dbReference>
<dbReference type="OrthoDB" id="5422221at2"/>
<dbReference type="GO" id="GO:0017089">
    <property type="term" value="F:glycolipid transfer activity"/>
    <property type="evidence" value="ECO:0007669"/>
    <property type="project" value="TreeGrafter"/>
</dbReference>
<evidence type="ECO:0000256" key="5">
    <source>
        <dbReference type="ARBA" id="ARBA00023136"/>
    </source>
</evidence>
<dbReference type="GO" id="GO:0030288">
    <property type="term" value="C:outer membrane-bounded periplasmic space"/>
    <property type="evidence" value="ECO:0007669"/>
    <property type="project" value="TreeGrafter"/>
</dbReference>
<accession>I5B0R0</accession>
<reference evidence="7 8" key="2">
    <citation type="submission" date="2012-02" db="EMBL/GenBank/DDBJ databases">
        <title>Improved High-Quality Draft sequence of Desulfobacter postgatei 2ac9.</title>
        <authorList>
            <consortium name="US DOE Joint Genome Institute"/>
            <person name="Lucas S."/>
            <person name="Han J."/>
            <person name="Lapidus A."/>
            <person name="Cheng J.-F."/>
            <person name="Goodwin L."/>
            <person name="Pitluck S."/>
            <person name="Peters L."/>
            <person name="Ovchinnikova G."/>
            <person name="Held B."/>
            <person name="Detter J.C."/>
            <person name="Han C."/>
            <person name="Tapia R."/>
            <person name="Land M."/>
            <person name="Hauser L."/>
            <person name="Kyrpides N."/>
            <person name="Ivanova N."/>
            <person name="Pagani I."/>
            <person name="Orellana R."/>
            <person name="Lovley D."/>
            <person name="Woyke T."/>
        </authorList>
    </citation>
    <scope>NUCLEOTIDE SEQUENCE [LARGE SCALE GENOMIC DNA]</scope>
    <source>
        <strain evidence="7 8">2ac9</strain>
    </source>
</reference>
<protein>
    <recommendedName>
        <fullName evidence="9">LPS export ABC transporter periplasmic protein LptC</fullName>
    </recommendedName>
</protein>
<dbReference type="AlphaFoldDB" id="I5B0R0"/>
<dbReference type="InterPro" id="IPR010664">
    <property type="entry name" value="LipoPS_assembly_LptC-rel"/>
</dbReference>
<organism evidence="7 8">
    <name type="scientific">Desulfobacter postgatei 2ac9</name>
    <dbReference type="NCBI Taxonomy" id="879212"/>
    <lineage>
        <taxon>Bacteria</taxon>
        <taxon>Pseudomonadati</taxon>
        <taxon>Thermodesulfobacteriota</taxon>
        <taxon>Desulfobacteria</taxon>
        <taxon>Desulfobacterales</taxon>
        <taxon>Desulfobacteraceae</taxon>
        <taxon>Desulfobacter</taxon>
    </lineage>
</organism>
<dbReference type="InterPro" id="IPR052363">
    <property type="entry name" value="LPS_export_LptC"/>
</dbReference>
<dbReference type="Proteomes" id="UP000005778">
    <property type="component" value="Chromosome"/>
</dbReference>
<keyword evidence="8" id="KW-1185">Reference proteome</keyword>
<dbReference type="STRING" id="879212.DespoDRAFT_01103"/>
<dbReference type="GO" id="GO:0015221">
    <property type="term" value="F:lipopolysaccharide transmembrane transporter activity"/>
    <property type="evidence" value="ECO:0007669"/>
    <property type="project" value="InterPro"/>
</dbReference>
<evidence type="ECO:0000256" key="3">
    <source>
        <dbReference type="ARBA" id="ARBA00022692"/>
    </source>
</evidence>
<reference evidence="7 8" key="1">
    <citation type="submission" date="2011-09" db="EMBL/GenBank/DDBJ databases">
        <authorList>
            <consortium name="US DOE Joint Genome Institute (JGI-PGF)"/>
            <person name="Lucas S."/>
            <person name="Han J."/>
            <person name="Lapidus A."/>
            <person name="Cheng J.-F."/>
            <person name="Goodwin L."/>
            <person name="Pitluck S."/>
            <person name="Peters L."/>
            <person name="Land M.L."/>
            <person name="Hauser L."/>
            <person name="Orellana R."/>
            <person name="Lovley D."/>
            <person name="Woyke T.J."/>
        </authorList>
    </citation>
    <scope>NUCLEOTIDE SEQUENCE [LARGE SCALE GENOMIC DNA]</scope>
    <source>
        <strain evidence="7 8">2ac9</strain>
    </source>
</reference>
<keyword evidence="2" id="KW-0997">Cell inner membrane</keyword>
<evidence type="ECO:0008006" key="9">
    <source>
        <dbReference type="Google" id="ProtNLM"/>
    </source>
</evidence>
<dbReference type="PANTHER" id="PTHR37481">
    <property type="entry name" value="LIPOPOLYSACCHARIDE EXPORT SYSTEM PROTEIN LPTC"/>
    <property type="match status" value="1"/>
</dbReference>
<keyword evidence="1" id="KW-1003">Cell membrane</keyword>
<evidence type="ECO:0000313" key="8">
    <source>
        <dbReference type="Proteomes" id="UP000005778"/>
    </source>
</evidence>
<dbReference type="InterPro" id="IPR026265">
    <property type="entry name" value="LptC"/>
</dbReference>
<gene>
    <name evidence="7" type="ORF">DespoDRAFT_01103</name>
</gene>
<keyword evidence="3 6" id="KW-0812">Transmembrane</keyword>
<dbReference type="EMBL" id="CM001488">
    <property type="protein sequence ID" value="EIM63073.1"/>
    <property type="molecule type" value="Genomic_DNA"/>
</dbReference>
<dbReference type="NCBIfam" id="TIGR04409">
    <property type="entry name" value="LptC_YrbK"/>
    <property type="match status" value="1"/>
</dbReference>
<dbReference type="eggNOG" id="COG3117">
    <property type="taxonomic scope" value="Bacteria"/>
</dbReference>
<evidence type="ECO:0000256" key="2">
    <source>
        <dbReference type="ARBA" id="ARBA00022519"/>
    </source>
</evidence>
<dbReference type="PANTHER" id="PTHR37481:SF1">
    <property type="entry name" value="LIPOPOLYSACCHARIDE EXPORT SYSTEM PROTEIN LPTC"/>
    <property type="match status" value="1"/>
</dbReference>
<name>I5B0R0_9BACT</name>
<dbReference type="GO" id="GO:0005886">
    <property type="term" value="C:plasma membrane"/>
    <property type="evidence" value="ECO:0007669"/>
    <property type="project" value="InterPro"/>
</dbReference>
<dbReference type="Pfam" id="PF06835">
    <property type="entry name" value="LptC"/>
    <property type="match status" value="1"/>
</dbReference>
<dbReference type="HOGENOM" id="CLU_1413164_0_0_7"/>
<feature type="transmembrane region" description="Helical" evidence="6">
    <location>
        <begin position="9"/>
        <end position="30"/>
    </location>
</feature>
<sequence>MKSVGKKNLILPLAVLLGLILVGVGAYYYINHLLTTPIKLENIELDDKAALKLNALEQISKKNGITEWKLKASSATLLKDPKKAVLEDVDIIFYTKQNVQVHLTATRGELDTSTHDMILSENVTIRYQQYTLTSETLHYAKKPHIIRSDSRVTFDDVDSVIKADSMEIRLNQDLIILEGHVEGQFSENSQNTNSL</sequence>
<keyword evidence="5 6" id="KW-0472">Membrane</keyword>
<evidence type="ECO:0000256" key="1">
    <source>
        <dbReference type="ARBA" id="ARBA00022475"/>
    </source>
</evidence>
<dbReference type="Gene3D" id="2.60.450.10">
    <property type="entry name" value="Lipopolysaccharide (LPS) transport protein A like domain"/>
    <property type="match status" value="1"/>
</dbReference>